<dbReference type="HOGENOM" id="CLU_175375_1_0_9"/>
<gene>
    <name evidence="1" type="ORF">C823_03308</name>
</gene>
<dbReference type="AlphaFoldDB" id="N2A800"/>
<dbReference type="Proteomes" id="UP000012589">
    <property type="component" value="Unassembled WGS sequence"/>
</dbReference>
<sequence>MVNPAMIFKIKSMWDEFTRNHPKLPRFFQAAVSHPLEEGTVIEMTIQRPNGDTLTSNVKLTASDLDLLDQLKEMGTANMS</sequence>
<dbReference type="EMBL" id="AQFT01000099">
    <property type="protein sequence ID" value="EMZ24351.1"/>
    <property type="molecule type" value="Genomic_DNA"/>
</dbReference>
<protein>
    <submittedName>
        <fullName evidence="1">Uncharacterized protein</fullName>
    </submittedName>
</protein>
<organism evidence="1 2">
    <name type="scientific">Eubacterium plexicaudatum ASF492</name>
    <dbReference type="NCBI Taxonomy" id="1235802"/>
    <lineage>
        <taxon>Bacteria</taxon>
        <taxon>Bacillati</taxon>
        <taxon>Bacillota</taxon>
        <taxon>Clostridia</taxon>
        <taxon>Eubacteriales</taxon>
        <taxon>Eubacteriaceae</taxon>
        <taxon>Eubacterium</taxon>
    </lineage>
</organism>
<dbReference type="STRING" id="1235802.C823_03308"/>
<reference evidence="1 2" key="1">
    <citation type="journal article" date="2014" name="Genome Announc.">
        <title>Draft genome sequences of the altered schaedler flora, a defined bacterial community from gnotobiotic mice.</title>
        <authorList>
            <person name="Wannemuehler M.J."/>
            <person name="Overstreet A.M."/>
            <person name="Ward D.V."/>
            <person name="Phillips G.J."/>
        </authorList>
    </citation>
    <scope>NUCLEOTIDE SEQUENCE [LARGE SCALE GENOMIC DNA]</scope>
    <source>
        <strain evidence="1 2">ASF492</strain>
    </source>
</reference>
<dbReference type="PATRIC" id="fig|1235802.3.peg.3496"/>
<proteinExistence type="predicted"/>
<name>N2A800_9FIRM</name>
<dbReference type="eggNOG" id="ENOG5032Z1F">
    <property type="taxonomic scope" value="Bacteria"/>
</dbReference>
<evidence type="ECO:0000313" key="2">
    <source>
        <dbReference type="Proteomes" id="UP000012589"/>
    </source>
</evidence>
<dbReference type="OrthoDB" id="1766780at2"/>
<comment type="caution">
    <text evidence="1">The sequence shown here is derived from an EMBL/GenBank/DDBJ whole genome shotgun (WGS) entry which is preliminary data.</text>
</comment>
<evidence type="ECO:0000313" key="1">
    <source>
        <dbReference type="EMBL" id="EMZ24351.1"/>
    </source>
</evidence>
<keyword evidence="2" id="KW-1185">Reference proteome</keyword>
<accession>N2A800</accession>